<comment type="subcellular location">
    <subcellularLocation>
        <location evidence="1">Cell membrane</location>
        <topology evidence="1">Single-pass membrane protein</topology>
    </subcellularLocation>
</comment>
<dbReference type="PANTHER" id="PTHR43670:SF114">
    <property type="entry name" value="OS05G0592000 PROTEIN"/>
    <property type="match status" value="1"/>
</dbReference>
<dbReference type="OrthoDB" id="1431247at2759"/>
<dbReference type="GO" id="GO:0006952">
    <property type="term" value="P:defense response"/>
    <property type="evidence" value="ECO:0007669"/>
    <property type="project" value="UniProtKB-KW"/>
</dbReference>
<evidence type="ECO:0000259" key="8">
    <source>
        <dbReference type="PROSITE" id="PS01031"/>
    </source>
</evidence>
<keyword evidence="2" id="KW-1003">Cell membrane</keyword>
<name>A0A5P1EGW5_ASPOF</name>
<accession>A0A5P1EGW5</accession>
<evidence type="ECO:0000256" key="1">
    <source>
        <dbReference type="ARBA" id="ARBA00004162"/>
    </source>
</evidence>
<dbReference type="AlphaFoldDB" id="A0A5P1EGW5"/>
<dbReference type="Pfam" id="PF00011">
    <property type="entry name" value="HSP20"/>
    <property type="match status" value="1"/>
</dbReference>
<evidence type="ECO:0000256" key="7">
    <source>
        <dbReference type="SAM" id="Phobius"/>
    </source>
</evidence>
<evidence type="ECO:0000256" key="4">
    <source>
        <dbReference type="PROSITE-ProRule" id="PRU00285"/>
    </source>
</evidence>
<keyword evidence="7" id="KW-0472">Membrane</keyword>
<evidence type="ECO:0000256" key="2">
    <source>
        <dbReference type="ARBA" id="ARBA00022475"/>
    </source>
</evidence>
<proteinExistence type="inferred from homology"/>
<keyword evidence="3" id="KW-0611">Plant defense</keyword>
<keyword evidence="7" id="KW-0812">Transmembrane</keyword>
<keyword evidence="7" id="KW-1133">Transmembrane helix</keyword>
<dbReference type="EMBL" id="CM007387">
    <property type="protein sequence ID" value="ONK65084.1"/>
    <property type="molecule type" value="Genomic_DNA"/>
</dbReference>
<dbReference type="PANTHER" id="PTHR43670">
    <property type="entry name" value="HEAT SHOCK PROTEIN 26"/>
    <property type="match status" value="1"/>
</dbReference>
<dbReference type="Gene3D" id="2.60.40.790">
    <property type="match status" value="1"/>
</dbReference>
<comment type="similarity">
    <text evidence="4 5">Belongs to the small heat shock protein (HSP20) family.</text>
</comment>
<dbReference type="GO" id="GO:0005886">
    <property type="term" value="C:plasma membrane"/>
    <property type="evidence" value="ECO:0007669"/>
    <property type="project" value="UniProtKB-SubCell"/>
</dbReference>
<dbReference type="PROSITE" id="PS01031">
    <property type="entry name" value="SHSP"/>
    <property type="match status" value="1"/>
</dbReference>
<dbReference type="Gramene" id="ONK65084">
    <property type="protein sequence ID" value="ONK65084"/>
    <property type="gene ID" value="A4U43_C07F33440"/>
</dbReference>
<feature type="region of interest" description="Disordered" evidence="6">
    <location>
        <begin position="107"/>
        <end position="152"/>
    </location>
</feature>
<sequence length="196" mass="22018">MEGTKVGASSEPRSYTDIEPRSHWMHANEWDTLIMDVTGFRKDQMKVLIKTSGSLTISGERPQDGDGNQWLRFLQTFKVPKKCNPHEIQAKFDKDEGLLYVVLPKHKHAREESPSTKPSSHATHNEPEAQLSSPTSEEVGGERLEEEEEKKKKFGEGMSNLVTGLRGNKVSLVVAVMLIMVVLGIVAYLVYRLGRN</sequence>
<feature type="transmembrane region" description="Helical" evidence="7">
    <location>
        <begin position="170"/>
        <end position="191"/>
    </location>
</feature>
<evidence type="ECO:0000256" key="3">
    <source>
        <dbReference type="ARBA" id="ARBA00022821"/>
    </source>
</evidence>
<dbReference type="InterPro" id="IPR002068">
    <property type="entry name" value="A-crystallin/Hsp20_dom"/>
</dbReference>
<keyword evidence="10" id="KW-1185">Reference proteome</keyword>
<reference evidence="10" key="1">
    <citation type="journal article" date="2017" name="Nat. Commun.">
        <title>The asparagus genome sheds light on the origin and evolution of a young Y chromosome.</title>
        <authorList>
            <person name="Harkess A."/>
            <person name="Zhou J."/>
            <person name="Xu C."/>
            <person name="Bowers J.E."/>
            <person name="Van der Hulst R."/>
            <person name="Ayyampalayam S."/>
            <person name="Mercati F."/>
            <person name="Riccardi P."/>
            <person name="McKain M.R."/>
            <person name="Kakrana A."/>
            <person name="Tang H."/>
            <person name="Ray J."/>
            <person name="Groenendijk J."/>
            <person name="Arikit S."/>
            <person name="Mathioni S.M."/>
            <person name="Nakano M."/>
            <person name="Shan H."/>
            <person name="Telgmann-Rauber A."/>
            <person name="Kanno A."/>
            <person name="Yue Z."/>
            <person name="Chen H."/>
            <person name="Li W."/>
            <person name="Chen Y."/>
            <person name="Xu X."/>
            <person name="Zhang Y."/>
            <person name="Luo S."/>
            <person name="Chen H."/>
            <person name="Gao J."/>
            <person name="Mao Z."/>
            <person name="Pires J.C."/>
            <person name="Luo M."/>
            <person name="Kudrna D."/>
            <person name="Wing R.A."/>
            <person name="Meyers B.C."/>
            <person name="Yi K."/>
            <person name="Kong H."/>
            <person name="Lavrijsen P."/>
            <person name="Sunseri F."/>
            <person name="Falavigna A."/>
            <person name="Ye Y."/>
            <person name="Leebens-Mack J.H."/>
            <person name="Chen G."/>
        </authorList>
    </citation>
    <scope>NUCLEOTIDE SEQUENCE [LARGE SCALE GENOMIC DNA]</scope>
    <source>
        <strain evidence="10">cv. DH0086</strain>
    </source>
</reference>
<protein>
    <recommendedName>
        <fullName evidence="8">SHSP domain-containing protein</fullName>
    </recommendedName>
</protein>
<evidence type="ECO:0000256" key="5">
    <source>
        <dbReference type="RuleBase" id="RU003616"/>
    </source>
</evidence>
<evidence type="ECO:0000313" key="10">
    <source>
        <dbReference type="Proteomes" id="UP000243459"/>
    </source>
</evidence>
<gene>
    <name evidence="9" type="ORF">A4U43_C07F33440</name>
</gene>
<evidence type="ECO:0000313" key="9">
    <source>
        <dbReference type="EMBL" id="ONK65084.1"/>
    </source>
</evidence>
<dbReference type="CDD" id="cd06464">
    <property type="entry name" value="ACD_sHsps-like"/>
    <property type="match status" value="1"/>
</dbReference>
<feature type="domain" description="SHSP" evidence="8">
    <location>
        <begin position="13"/>
        <end position="120"/>
    </location>
</feature>
<dbReference type="Proteomes" id="UP000243459">
    <property type="component" value="Chromosome 7"/>
</dbReference>
<evidence type="ECO:0000256" key="6">
    <source>
        <dbReference type="SAM" id="MobiDB-lite"/>
    </source>
</evidence>
<dbReference type="InterPro" id="IPR008978">
    <property type="entry name" value="HSP20-like_chaperone"/>
</dbReference>
<dbReference type="SUPFAM" id="SSF49764">
    <property type="entry name" value="HSP20-like chaperones"/>
    <property type="match status" value="1"/>
</dbReference>
<organism evidence="9 10">
    <name type="scientific">Asparagus officinalis</name>
    <name type="common">Garden asparagus</name>
    <dbReference type="NCBI Taxonomy" id="4686"/>
    <lineage>
        <taxon>Eukaryota</taxon>
        <taxon>Viridiplantae</taxon>
        <taxon>Streptophyta</taxon>
        <taxon>Embryophyta</taxon>
        <taxon>Tracheophyta</taxon>
        <taxon>Spermatophyta</taxon>
        <taxon>Magnoliopsida</taxon>
        <taxon>Liliopsida</taxon>
        <taxon>Asparagales</taxon>
        <taxon>Asparagaceae</taxon>
        <taxon>Asparagoideae</taxon>
        <taxon>Asparagus</taxon>
    </lineage>
</organism>
<dbReference type="GO" id="GO:0034605">
    <property type="term" value="P:cellular response to heat"/>
    <property type="evidence" value="ECO:0007669"/>
    <property type="project" value="TreeGrafter"/>
</dbReference>